<feature type="transmembrane region" description="Helical" evidence="6">
    <location>
        <begin position="12"/>
        <end position="34"/>
    </location>
</feature>
<dbReference type="RefSeq" id="WP_073015455.1">
    <property type="nucleotide sequence ID" value="NZ_FRBW01000007.1"/>
</dbReference>
<evidence type="ECO:0000256" key="2">
    <source>
        <dbReference type="ARBA" id="ARBA00022475"/>
    </source>
</evidence>
<feature type="transmembrane region" description="Helical" evidence="6">
    <location>
        <begin position="193"/>
        <end position="211"/>
    </location>
</feature>
<keyword evidence="3 6" id="KW-0812">Transmembrane</keyword>
<sequence>MDTAFIPDLSVILAFSAAAVVLIITPGPDMTLFLSKTLSQGRAAGFAAVAGALTGCVVHSILAAVGISALLAASQTGFLVLKICGAAYLIWLGFQAIRHGSALNLDASSGRRGSLFGTFTQAIATNLLNPKIVLFFVTFLPQFITVTDPHATGKLLFLGLYFVALSIPAGIALVMSASAFQRLIKSSPKAMRAFDWIFASIMGGFALRLLTAQASSN</sequence>
<dbReference type="GO" id="GO:0015171">
    <property type="term" value="F:amino acid transmembrane transporter activity"/>
    <property type="evidence" value="ECO:0007669"/>
    <property type="project" value="TreeGrafter"/>
</dbReference>
<feature type="transmembrane region" description="Helical" evidence="6">
    <location>
        <begin position="46"/>
        <end position="71"/>
    </location>
</feature>
<evidence type="ECO:0000256" key="1">
    <source>
        <dbReference type="ARBA" id="ARBA00004651"/>
    </source>
</evidence>
<dbReference type="PANTHER" id="PTHR30086:SF20">
    <property type="entry name" value="ARGININE EXPORTER PROTEIN ARGO-RELATED"/>
    <property type="match status" value="1"/>
</dbReference>
<dbReference type="EMBL" id="FRBW01000007">
    <property type="protein sequence ID" value="SHN15043.1"/>
    <property type="molecule type" value="Genomic_DNA"/>
</dbReference>
<keyword evidence="4 6" id="KW-1133">Transmembrane helix</keyword>
<reference evidence="7 8" key="1">
    <citation type="submission" date="2016-11" db="EMBL/GenBank/DDBJ databases">
        <authorList>
            <person name="Jaros S."/>
            <person name="Januszkiewicz K."/>
            <person name="Wedrychowicz H."/>
        </authorList>
    </citation>
    <scope>NUCLEOTIDE SEQUENCE [LARGE SCALE GENOMIC DNA]</scope>
    <source>
        <strain evidence="7 8">DSM 22153</strain>
    </source>
</reference>
<evidence type="ECO:0000313" key="8">
    <source>
        <dbReference type="Proteomes" id="UP000186002"/>
    </source>
</evidence>
<protein>
    <submittedName>
        <fullName evidence="7">Threonine/homoserine/homoserine lactone efflux protein</fullName>
    </submittedName>
</protein>
<proteinExistence type="predicted"/>
<name>A0A1M7PDL8_9HYPH</name>
<comment type="subcellular location">
    <subcellularLocation>
        <location evidence="1">Cell membrane</location>
        <topology evidence="1">Multi-pass membrane protein</topology>
    </subcellularLocation>
</comment>
<evidence type="ECO:0000313" key="7">
    <source>
        <dbReference type="EMBL" id="SHN15043.1"/>
    </source>
</evidence>
<evidence type="ECO:0000256" key="6">
    <source>
        <dbReference type="SAM" id="Phobius"/>
    </source>
</evidence>
<keyword evidence="2" id="KW-1003">Cell membrane</keyword>
<evidence type="ECO:0000256" key="5">
    <source>
        <dbReference type="ARBA" id="ARBA00023136"/>
    </source>
</evidence>
<organism evidence="7 8">
    <name type="scientific">Roseibium suaedae</name>
    <dbReference type="NCBI Taxonomy" id="735517"/>
    <lineage>
        <taxon>Bacteria</taxon>
        <taxon>Pseudomonadati</taxon>
        <taxon>Pseudomonadota</taxon>
        <taxon>Alphaproteobacteria</taxon>
        <taxon>Hyphomicrobiales</taxon>
        <taxon>Stappiaceae</taxon>
        <taxon>Roseibium</taxon>
    </lineage>
</organism>
<dbReference type="InterPro" id="IPR001123">
    <property type="entry name" value="LeuE-type"/>
</dbReference>
<feature type="transmembrane region" description="Helical" evidence="6">
    <location>
        <begin position="160"/>
        <end position="181"/>
    </location>
</feature>
<dbReference type="PANTHER" id="PTHR30086">
    <property type="entry name" value="ARGININE EXPORTER PROTEIN ARGO"/>
    <property type="match status" value="1"/>
</dbReference>
<feature type="transmembrane region" description="Helical" evidence="6">
    <location>
        <begin position="115"/>
        <end position="140"/>
    </location>
</feature>
<feature type="transmembrane region" description="Helical" evidence="6">
    <location>
        <begin position="77"/>
        <end position="94"/>
    </location>
</feature>
<evidence type="ECO:0000256" key="4">
    <source>
        <dbReference type="ARBA" id="ARBA00022989"/>
    </source>
</evidence>
<dbReference type="AlphaFoldDB" id="A0A1M7PDL8"/>
<keyword evidence="8" id="KW-1185">Reference proteome</keyword>
<dbReference type="Proteomes" id="UP000186002">
    <property type="component" value="Unassembled WGS sequence"/>
</dbReference>
<evidence type="ECO:0000256" key="3">
    <source>
        <dbReference type="ARBA" id="ARBA00022692"/>
    </source>
</evidence>
<dbReference type="Pfam" id="PF01810">
    <property type="entry name" value="LysE"/>
    <property type="match status" value="1"/>
</dbReference>
<accession>A0A1M7PDL8</accession>
<keyword evidence="5 6" id="KW-0472">Membrane</keyword>
<gene>
    <name evidence="7" type="ORF">SAMN05444272_4333</name>
</gene>
<dbReference type="STRING" id="735517.SAMN05444272_4333"/>
<dbReference type="GO" id="GO:0005886">
    <property type="term" value="C:plasma membrane"/>
    <property type="evidence" value="ECO:0007669"/>
    <property type="project" value="UniProtKB-SubCell"/>
</dbReference>
<dbReference type="PIRSF" id="PIRSF006324">
    <property type="entry name" value="LeuE"/>
    <property type="match status" value="1"/>
</dbReference>